<dbReference type="InterPro" id="IPR016197">
    <property type="entry name" value="Chromo-like_dom_sf"/>
</dbReference>
<dbReference type="GO" id="GO:0005524">
    <property type="term" value="F:ATP binding"/>
    <property type="evidence" value="ECO:0007669"/>
    <property type="project" value="UniProtKB-KW"/>
</dbReference>
<dbReference type="SUPFAM" id="SSF54160">
    <property type="entry name" value="Chromo domain-like"/>
    <property type="match status" value="2"/>
</dbReference>
<feature type="domain" description="Chromo" evidence="5">
    <location>
        <begin position="53"/>
        <end position="121"/>
    </location>
</feature>
<accession>A0A2N9FS47</accession>
<evidence type="ECO:0000313" key="6">
    <source>
        <dbReference type="EMBL" id="SPC90082.1"/>
    </source>
</evidence>
<evidence type="ECO:0000256" key="2">
    <source>
        <dbReference type="ARBA" id="ARBA00022840"/>
    </source>
</evidence>
<feature type="domain" description="Chromo" evidence="5">
    <location>
        <begin position="128"/>
        <end position="204"/>
    </location>
</feature>
<dbReference type="AlphaFoldDB" id="A0A2N9FS47"/>
<feature type="region of interest" description="Disordered" evidence="4">
    <location>
        <begin position="1"/>
        <end position="22"/>
    </location>
</feature>
<evidence type="ECO:0000259" key="5">
    <source>
        <dbReference type="PROSITE" id="PS50013"/>
    </source>
</evidence>
<feature type="compositionally biased region" description="Basic and acidic residues" evidence="4">
    <location>
        <begin position="1"/>
        <end position="11"/>
    </location>
</feature>
<dbReference type="SMART" id="SM00298">
    <property type="entry name" value="CHROMO"/>
    <property type="match status" value="2"/>
</dbReference>
<dbReference type="EMBL" id="OIVN01001116">
    <property type="protein sequence ID" value="SPC90082.1"/>
    <property type="molecule type" value="Genomic_DNA"/>
</dbReference>
<evidence type="ECO:0000256" key="1">
    <source>
        <dbReference type="ARBA" id="ARBA00022741"/>
    </source>
</evidence>
<dbReference type="Pfam" id="PF00385">
    <property type="entry name" value="Chromo"/>
    <property type="match status" value="2"/>
</dbReference>
<dbReference type="GO" id="GO:0000785">
    <property type="term" value="C:chromatin"/>
    <property type="evidence" value="ECO:0007669"/>
    <property type="project" value="TreeGrafter"/>
</dbReference>
<dbReference type="InterPro" id="IPR000953">
    <property type="entry name" value="Chromo/chromo_shadow_dom"/>
</dbReference>
<keyword evidence="1" id="KW-0547">Nucleotide-binding</keyword>
<dbReference type="GO" id="GO:0140658">
    <property type="term" value="F:ATP-dependent chromatin remodeler activity"/>
    <property type="evidence" value="ECO:0007669"/>
    <property type="project" value="TreeGrafter"/>
</dbReference>
<gene>
    <name evidence="6" type="ORF">FSB_LOCUS17964</name>
</gene>
<dbReference type="GO" id="GO:0003677">
    <property type="term" value="F:DNA binding"/>
    <property type="evidence" value="ECO:0007669"/>
    <property type="project" value="TreeGrafter"/>
</dbReference>
<evidence type="ECO:0000256" key="3">
    <source>
        <dbReference type="ARBA" id="ARBA00023242"/>
    </source>
</evidence>
<protein>
    <recommendedName>
        <fullName evidence="5">Chromo domain-containing protein</fullName>
    </recommendedName>
</protein>
<dbReference type="GO" id="GO:0042393">
    <property type="term" value="F:histone binding"/>
    <property type="evidence" value="ECO:0007669"/>
    <property type="project" value="TreeGrafter"/>
</dbReference>
<proteinExistence type="predicted"/>
<sequence>MEKEEVIEHQSNRHFKNRNFNNDPPLEDVPHGVWHCPVCIRKKIETGVHSLSEGVESIWDEREVEVLDVDGLQKQKQFYVKYKGLAHVHNRWVPEIQLLPEAPSLVARFHRKNQVTKWNQVWTLPHRLLLKRLLLSPGESDKYHEGPAGDNLDCHYEWLVKWRGLDYEHATWELENASFLCSPEGHGLIRDYENRRRTARFTSRVDKIVEALGFSMGRYWEWEEYHLVISLKTGGVGIRKIECF</sequence>
<dbReference type="GO" id="GO:0016887">
    <property type="term" value="F:ATP hydrolysis activity"/>
    <property type="evidence" value="ECO:0007669"/>
    <property type="project" value="TreeGrafter"/>
</dbReference>
<keyword evidence="3" id="KW-0539">Nucleus</keyword>
<name>A0A2N9FS47_FAGSY</name>
<organism evidence="6">
    <name type="scientific">Fagus sylvatica</name>
    <name type="common">Beechnut</name>
    <dbReference type="NCBI Taxonomy" id="28930"/>
    <lineage>
        <taxon>Eukaryota</taxon>
        <taxon>Viridiplantae</taxon>
        <taxon>Streptophyta</taxon>
        <taxon>Embryophyta</taxon>
        <taxon>Tracheophyta</taxon>
        <taxon>Spermatophyta</taxon>
        <taxon>Magnoliopsida</taxon>
        <taxon>eudicotyledons</taxon>
        <taxon>Gunneridae</taxon>
        <taxon>Pentapetalae</taxon>
        <taxon>rosids</taxon>
        <taxon>fabids</taxon>
        <taxon>Fagales</taxon>
        <taxon>Fagaceae</taxon>
        <taxon>Fagus</taxon>
    </lineage>
</organism>
<dbReference type="PANTHER" id="PTHR45623:SF13">
    <property type="entry name" value="HELICASE PROTEIN MOM1"/>
    <property type="match status" value="1"/>
</dbReference>
<reference evidence="6" key="1">
    <citation type="submission" date="2018-02" db="EMBL/GenBank/DDBJ databases">
        <authorList>
            <person name="Cohen D.B."/>
            <person name="Kent A.D."/>
        </authorList>
    </citation>
    <scope>NUCLEOTIDE SEQUENCE</scope>
</reference>
<dbReference type="PANTHER" id="PTHR45623">
    <property type="entry name" value="CHROMODOMAIN-HELICASE-DNA-BINDING PROTEIN 3-RELATED-RELATED"/>
    <property type="match status" value="1"/>
</dbReference>
<dbReference type="GO" id="GO:0005634">
    <property type="term" value="C:nucleus"/>
    <property type="evidence" value="ECO:0007669"/>
    <property type="project" value="TreeGrafter"/>
</dbReference>
<keyword evidence="2" id="KW-0067">ATP-binding</keyword>
<dbReference type="GO" id="GO:0003682">
    <property type="term" value="F:chromatin binding"/>
    <property type="evidence" value="ECO:0007669"/>
    <property type="project" value="TreeGrafter"/>
</dbReference>
<dbReference type="PROSITE" id="PS50013">
    <property type="entry name" value="CHROMO_2"/>
    <property type="match status" value="2"/>
</dbReference>
<dbReference type="InterPro" id="IPR023780">
    <property type="entry name" value="Chromo_domain"/>
</dbReference>
<dbReference type="Gene3D" id="2.40.50.40">
    <property type="match status" value="2"/>
</dbReference>
<evidence type="ECO:0000256" key="4">
    <source>
        <dbReference type="SAM" id="MobiDB-lite"/>
    </source>
</evidence>